<dbReference type="RefSeq" id="WP_091114464.1">
    <property type="nucleotide sequence ID" value="NZ_BKAF01000013.1"/>
</dbReference>
<name>A0A1I3JXE5_9ACTN</name>
<gene>
    <name evidence="1" type="ORF">SAMN05216561_11164</name>
</gene>
<keyword evidence="2" id="KW-1185">Reference proteome</keyword>
<dbReference type="Proteomes" id="UP000198649">
    <property type="component" value="Unassembled WGS sequence"/>
</dbReference>
<organism evidence="1 2">
    <name type="scientific">Nocardioides psychrotolerans</name>
    <dbReference type="NCBI Taxonomy" id="1005945"/>
    <lineage>
        <taxon>Bacteria</taxon>
        <taxon>Bacillati</taxon>
        <taxon>Actinomycetota</taxon>
        <taxon>Actinomycetes</taxon>
        <taxon>Propionibacteriales</taxon>
        <taxon>Nocardioidaceae</taxon>
        <taxon>Nocardioides</taxon>
    </lineage>
</organism>
<reference evidence="1 2" key="1">
    <citation type="submission" date="2016-10" db="EMBL/GenBank/DDBJ databases">
        <authorList>
            <person name="de Groot N.N."/>
        </authorList>
    </citation>
    <scope>NUCLEOTIDE SEQUENCE [LARGE SCALE GENOMIC DNA]</scope>
    <source>
        <strain evidence="1 2">CGMCC 1.11156</strain>
    </source>
</reference>
<accession>A0A1I3JXE5</accession>
<dbReference type="OrthoDB" id="43980at2"/>
<protein>
    <submittedName>
        <fullName evidence="1">Uncharacterized protein</fullName>
    </submittedName>
</protein>
<dbReference type="AlphaFoldDB" id="A0A1I3JXE5"/>
<proteinExistence type="predicted"/>
<dbReference type="EMBL" id="FOQG01000011">
    <property type="protein sequence ID" value="SFI64939.1"/>
    <property type="molecule type" value="Genomic_DNA"/>
</dbReference>
<evidence type="ECO:0000313" key="2">
    <source>
        <dbReference type="Proteomes" id="UP000198649"/>
    </source>
</evidence>
<sequence length="97" mass="10229">MRCPAALDTARSLVAGRFPDARQAWLSGSVVHDSATGMPSRDGDGDPALRQECAAVLLVGPPAMTDDALTRYTLTDLVCGRRWSGFRLDAPAAALEA</sequence>
<evidence type="ECO:0000313" key="1">
    <source>
        <dbReference type="EMBL" id="SFI64939.1"/>
    </source>
</evidence>
<dbReference type="STRING" id="1005945.SAMN05216561_11164"/>